<feature type="binding site" evidence="19">
    <location>
        <position position="682"/>
    </location>
    <ligand>
        <name>Zn(2+)</name>
        <dbReference type="ChEBI" id="CHEBI:29105"/>
    </ligand>
</feature>
<evidence type="ECO:0000256" key="5">
    <source>
        <dbReference type="ARBA" id="ARBA00017893"/>
    </source>
</evidence>
<dbReference type="GO" id="GO:0000794">
    <property type="term" value="C:condensed nuclear chromosome"/>
    <property type="evidence" value="ECO:0007669"/>
    <property type="project" value="TreeGrafter"/>
</dbReference>
<dbReference type="Pfam" id="PF04423">
    <property type="entry name" value="Rad50_zn_hook"/>
    <property type="match status" value="1"/>
</dbReference>
<evidence type="ECO:0000259" key="22">
    <source>
        <dbReference type="PROSITE" id="PS51131"/>
    </source>
</evidence>
<evidence type="ECO:0000256" key="13">
    <source>
        <dbReference type="ARBA" id="ARBA00022842"/>
    </source>
</evidence>
<keyword evidence="11 19" id="KW-0862">Zinc</keyword>
<keyword evidence="6" id="KW-0158">Chromosome</keyword>
<dbReference type="PANTHER" id="PTHR18867">
    <property type="entry name" value="RAD50"/>
    <property type="match status" value="1"/>
</dbReference>
<dbReference type="GO" id="GO:0000722">
    <property type="term" value="P:telomere maintenance via recombination"/>
    <property type="evidence" value="ECO:0007669"/>
    <property type="project" value="TreeGrafter"/>
</dbReference>
<evidence type="ECO:0000256" key="8">
    <source>
        <dbReference type="ARBA" id="ARBA00022741"/>
    </source>
</evidence>
<keyword evidence="7 19" id="KW-0479">Metal-binding</keyword>
<organism evidence="24">
    <name type="scientific">Thrips palmi</name>
    <name type="common">Melon thrips</name>
    <dbReference type="NCBI Taxonomy" id="161013"/>
    <lineage>
        <taxon>Eukaryota</taxon>
        <taxon>Metazoa</taxon>
        <taxon>Ecdysozoa</taxon>
        <taxon>Arthropoda</taxon>
        <taxon>Hexapoda</taxon>
        <taxon>Insecta</taxon>
        <taxon>Pterygota</taxon>
        <taxon>Neoptera</taxon>
        <taxon>Paraneoptera</taxon>
        <taxon>Thysanoptera</taxon>
        <taxon>Terebrantia</taxon>
        <taxon>Thripoidea</taxon>
        <taxon>Thripidae</taxon>
        <taxon>Thrips</taxon>
    </lineage>
</organism>
<dbReference type="KEGG" id="tpal:117642472"/>
<dbReference type="Pfam" id="PF13476">
    <property type="entry name" value="AAA_23"/>
    <property type="match status" value="1"/>
</dbReference>
<evidence type="ECO:0000256" key="16">
    <source>
        <dbReference type="ARBA" id="ARBA00023242"/>
    </source>
</evidence>
<evidence type="ECO:0000256" key="7">
    <source>
        <dbReference type="ARBA" id="ARBA00022723"/>
    </source>
</evidence>
<gene>
    <name evidence="24" type="primary">LOC117642472</name>
</gene>
<reference evidence="24" key="1">
    <citation type="submission" date="2025-08" db="UniProtKB">
        <authorList>
            <consortium name="RefSeq"/>
        </authorList>
    </citation>
    <scope>IDENTIFICATION</scope>
    <source>
        <tissue evidence="24">Total insect</tissue>
    </source>
</reference>
<keyword evidence="13" id="KW-0460">Magnesium</keyword>
<keyword evidence="17" id="KW-0469">Meiosis</keyword>
<dbReference type="RefSeq" id="XP_034236601.1">
    <property type="nucleotide sequence ID" value="XM_034380710.1"/>
</dbReference>
<keyword evidence="9" id="KW-0227">DNA damage</keyword>
<keyword evidence="14 20" id="KW-0175">Coiled coil</keyword>
<comment type="cofactor">
    <cofactor evidence="1">
        <name>Zn(2+)</name>
        <dbReference type="ChEBI" id="CHEBI:29105"/>
    </cofactor>
</comment>
<keyword evidence="15" id="KW-0234">DNA repair</keyword>
<feature type="coiled-coil region" evidence="20">
    <location>
        <begin position="220"/>
        <end position="254"/>
    </location>
</feature>
<evidence type="ECO:0000256" key="10">
    <source>
        <dbReference type="ARBA" id="ARBA00022801"/>
    </source>
</evidence>
<comment type="subcellular location">
    <subcellularLocation>
        <location evidence="3">Chromosome</location>
    </subcellularLocation>
    <subcellularLocation>
        <location evidence="2">Nucleus</location>
    </subcellularLocation>
</comment>
<feature type="domain" description="Zinc-hook" evidence="22">
    <location>
        <begin position="637"/>
        <end position="735"/>
    </location>
</feature>
<dbReference type="Proteomes" id="UP000515158">
    <property type="component" value="Unplaced"/>
</dbReference>
<dbReference type="SUPFAM" id="SSF52540">
    <property type="entry name" value="P-loop containing nucleoside triphosphate hydrolases"/>
    <property type="match status" value="1"/>
</dbReference>
<sequence length="1311" mass="152628">MATLNKLSLSGVRSFGPDGTDEQRIYFDKPFNLILGRNGCGKTTLIEALKYACSGTMPPGQGVNLVRDPKLDKQSETRAQIKLNFQSGRGENCTMTRSMSSKIKGGKSLEFKTVDTAIQIMKNGKPEQMTGRCVDMDDLMIKLLGVSKPILNYVIFCHQEDSHWPLDEGKKLKEKFDEIFDSTKYNKCMNEVRKLRKAALDDKKVSEVSLRHLECDVTTLKQKRGELLLLNERFANMEKDLEALHAQKSLFEEEYDVWHTKYKDYGKIKMERDDAKTQLTQLMYQQEAEKKHITHLFTGSEEDLQIEIRSFDDQLQQKKEAHTQIQEKIERLSDTESQKKTESLDIQKLICKLEADKEQEQKTKNDRNLKLSNLARSFELSGLPADATEEDVDDLHDQVKRKFQILVNSISARKLQLEKEQNDLQEEINKCLQTIAKIESEIQVKEDNVLSNDTEIQTLKDKLRSVNERLRKKQQIDKDLEVCRERRDKASKNEDSEALKIKIDELQHLCSSLEERQNELSSELVELFKYRDTQKSLQIQEEKHKDALTQIQRLRCQNEDSISKLLGNSTDGTLKQDFDSLEYKLKSDIDQLKKLKSDKTGEISTLDLNRNHKKSSLEKKQADLERKKESLFKLCGKKKLDEVLRAIETEMESHQNDKGLFNSTQIVLSGYVKQLKQRDPCCPLCHRRFSNDHESSDLVDELNGNMNNLPHRVAELNEKLAKLQQKQRDLLQLKPVEKDVIELESEIPSLQNDVLGLEGVIDATREELCDVEERLQSPEADLRTAQDIRMVIFDIDRYHKESKLCTRQIERFKQDLSHLGSTSRTSEQCAAEQQQISDELSATRTEKRDVEKRQREYLNILNDFDQQINKLVAQQLEIKEFVQQEDAMKERLTELSHVNDTIQSELKDLKQKLKPAFDKHRNAEEVLYTMKKTHKRELQEMENKKQEREMSIRLLSQTKETLNNLRRLKISETLESNKKAHQELVNEINQLETKRNDLAKQSEDLKETLGEHEKRKKELEGNMIVLRLSKQIKKQEKKLEMAERKLGDTDAHGIANKIHEIQAKISDVNCQVNELKGNKRGLEDNIKSRKEELQEDRYRNAERKYKEKLVKLTVLIHTEKDLQKYYNALDVAMQHFHRDRMASVNKLIRELWRLIYRGNDTDYIEIKTDESALGAASNASDKKRNYNYRVVQVKNGTEIDMRGRCSAGQKVLASLIIRLALAETFSANCGILALDEPTTNLDKDNIRSLCQAIVEIVHEREHTTSFQLICITHDHEFLDMMTEMDFFSHYWEVSRDHRSKSVIKKREVFKS</sequence>
<evidence type="ECO:0000256" key="6">
    <source>
        <dbReference type="ARBA" id="ARBA00022454"/>
    </source>
</evidence>
<evidence type="ECO:0000256" key="2">
    <source>
        <dbReference type="ARBA" id="ARBA00004123"/>
    </source>
</evidence>
<evidence type="ECO:0000256" key="18">
    <source>
        <dbReference type="ARBA" id="ARBA00049360"/>
    </source>
</evidence>
<dbReference type="FunCoup" id="A0A6P8YIU1">
    <property type="interactions" value="2135"/>
</dbReference>
<feature type="region of interest" description="Disordered" evidence="21">
    <location>
        <begin position="822"/>
        <end position="848"/>
    </location>
</feature>
<dbReference type="PROSITE" id="PS51131">
    <property type="entry name" value="ZN_HOOK"/>
    <property type="match status" value="1"/>
</dbReference>
<keyword evidence="8" id="KW-0547">Nucleotide-binding</keyword>
<dbReference type="GeneID" id="117642472"/>
<dbReference type="GO" id="GO:0046872">
    <property type="term" value="F:metal ion binding"/>
    <property type="evidence" value="ECO:0007669"/>
    <property type="project" value="UniProtKB-UniRule"/>
</dbReference>
<evidence type="ECO:0000256" key="9">
    <source>
        <dbReference type="ARBA" id="ARBA00022763"/>
    </source>
</evidence>
<dbReference type="GO" id="GO:0070192">
    <property type="term" value="P:chromosome organization involved in meiotic cell cycle"/>
    <property type="evidence" value="ECO:0007669"/>
    <property type="project" value="TreeGrafter"/>
</dbReference>
<evidence type="ECO:0000256" key="21">
    <source>
        <dbReference type="SAM" id="MobiDB-lite"/>
    </source>
</evidence>
<keyword evidence="16" id="KW-0539">Nucleus</keyword>
<dbReference type="GO" id="GO:0006302">
    <property type="term" value="P:double-strand break repair"/>
    <property type="evidence" value="ECO:0007669"/>
    <property type="project" value="InterPro"/>
</dbReference>
<name>A0A6P8YIU1_THRPL</name>
<evidence type="ECO:0000256" key="3">
    <source>
        <dbReference type="ARBA" id="ARBA00004286"/>
    </source>
</evidence>
<feature type="coiled-coil region" evidence="20">
    <location>
        <begin position="301"/>
        <end position="338"/>
    </location>
</feature>
<keyword evidence="23" id="KW-1185">Reference proteome</keyword>
<dbReference type="GO" id="GO:0016887">
    <property type="term" value="F:ATP hydrolysis activity"/>
    <property type="evidence" value="ECO:0007669"/>
    <property type="project" value="InterPro"/>
</dbReference>
<dbReference type="GO" id="GO:0003691">
    <property type="term" value="F:double-stranded telomeric DNA binding"/>
    <property type="evidence" value="ECO:0007669"/>
    <property type="project" value="TreeGrafter"/>
</dbReference>
<proteinExistence type="inferred from homology"/>
<dbReference type="FunFam" id="3.40.50.300:FF:000593">
    <property type="entry name" value="DNA repair protein RAD50"/>
    <property type="match status" value="1"/>
</dbReference>
<keyword evidence="10" id="KW-0378">Hydrolase</keyword>
<dbReference type="GO" id="GO:0030870">
    <property type="term" value="C:Mre11 complex"/>
    <property type="evidence" value="ECO:0007669"/>
    <property type="project" value="InterPro"/>
</dbReference>
<comment type="catalytic activity">
    <reaction evidence="18">
        <text>ATP + H2O = ADP + phosphate + H(+)</text>
        <dbReference type="Rhea" id="RHEA:13065"/>
        <dbReference type="ChEBI" id="CHEBI:15377"/>
        <dbReference type="ChEBI" id="CHEBI:15378"/>
        <dbReference type="ChEBI" id="CHEBI:30616"/>
        <dbReference type="ChEBI" id="CHEBI:43474"/>
        <dbReference type="ChEBI" id="CHEBI:456216"/>
    </reaction>
</comment>
<evidence type="ECO:0000313" key="24">
    <source>
        <dbReference type="RefSeq" id="XP_034236601.1"/>
    </source>
</evidence>
<dbReference type="InParanoid" id="A0A6P8YIU1"/>
<accession>A0A6P8YIU1</accession>
<evidence type="ECO:0000313" key="23">
    <source>
        <dbReference type="Proteomes" id="UP000515158"/>
    </source>
</evidence>
<evidence type="ECO:0000256" key="1">
    <source>
        <dbReference type="ARBA" id="ARBA00001947"/>
    </source>
</evidence>
<dbReference type="GO" id="GO:0051880">
    <property type="term" value="F:G-quadruplex DNA binding"/>
    <property type="evidence" value="ECO:0007669"/>
    <property type="project" value="TreeGrafter"/>
</dbReference>
<feature type="coiled-coil region" evidence="20">
    <location>
        <begin position="892"/>
        <end position="1092"/>
    </location>
</feature>
<dbReference type="GO" id="GO:0043047">
    <property type="term" value="F:single-stranded telomeric DNA binding"/>
    <property type="evidence" value="ECO:0007669"/>
    <property type="project" value="TreeGrafter"/>
</dbReference>
<evidence type="ECO:0000256" key="20">
    <source>
        <dbReference type="SAM" id="Coils"/>
    </source>
</evidence>
<dbReference type="InterPro" id="IPR027417">
    <property type="entry name" value="P-loop_NTPase"/>
</dbReference>
<evidence type="ECO:0000256" key="19">
    <source>
        <dbReference type="PROSITE-ProRule" id="PRU00471"/>
    </source>
</evidence>
<evidence type="ECO:0000256" key="12">
    <source>
        <dbReference type="ARBA" id="ARBA00022840"/>
    </source>
</evidence>
<evidence type="ECO:0000256" key="15">
    <source>
        <dbReference type="ARBA" id="ARBA00023204"/>
    </source>
</evidence>
<dbReference type="InterPro" id="IPR004584">
    <property type="entry name" value="Rad50_eukaryotes"/>
</dbReference>
<feature type="coiled-coil region" evidence="20">
    <location>
        <begin position="699"/>
        <end position="733"/>
    </location>
</feature>
<dbReference type="GO" id="GO:0005524">
    <property type="term" value="F:ATP binding"/>
    <property type="evidence" value="ECO:0007669"/>
    <property type="project" value="UniProtKB-KW"/>
</dbReference>
<evidence type="ECO:0000256" key="4">
    <source>
        <dbReference type="ARBA" id="ARBA00009439"/>
    </source>
</evidence>
<protein>
    <recommendedName>
        <fullName evidence="5">DNA repair protein RAD50</fullName>
    </recommendedName>
</protein>
<feature type="binding site" evidence="19">
    <location>
        <position position="685"/>
    </location>
    <ligand>
        <name>Zn(2+)</name>
        <dbReference type="ChEBI" id="CHEBI:29105"/>
    </ligand>
</feature>
<keyword evidence="12" id="KW-0067">ATP-binding</keyword>
<feature type="compositionally biased region" description="Polar residues" evidence="21">
    <location>
        <begin position="822"/>
        <end position="843"/>
    </location>
</feature>
<feature type="coiled-coil region" evidence="20">
    <location>
        <begin position="614"/>
        <end position="657"/>
    </location>
</feature>
<evidence type="ECO:0000256" key="14">
    <source>
        <dbReference type="ARBA" id="ARBA00023054"/>
    </source>
</evidence>
<dbReference type="OrthoDB" id="18797at2759"/>
<comment type="similarity">
    <text evidence="4">Belongs to the SMC family. RAD50 subfamily.</text>
</comment>
<dbReference type="InterPro" id="IPR013134">
    <property type="entry name" value="Zn_hook_RAD50"/>
</dbReference>
<evidence type="ECO:0000256" key="17">
    <source>
        <dbReference type="ARBA" id="ARBA00023254"/>
    </source>
</evidence>
<dbReference type="CTD" id="10111"/>
<dbReference type="InterPro" id="IPR038729">
    <property type="entry name" value="Rad50/SbcC_AAA"/>
</dbReference>
<dbReference type="Gene3D" id="3.40.50.300">
    <property type="entry name" value="P-loop containing nucleotide triphosphate hydrolases"/>
    <property type="match status" value="2"/>
</dbReference>
<dbReference type="GO" id="GO:0007004">
    <property type="term" value="P:telomere maintenance via telomerase"/>
    <property type="evidence" value="ECO:0007669"/>
    <property type="project" value="TreeGrafter"/>
</dbReference>
<evidence type="ECO:0000256" key="11">
    <source>
        <dbReference type="ARBA" id="ARBA00022833"/>
    </source>
</evidence>
<feature type="coiled-coil region" evidence="20">
    <location>
        <begin position="407"/>
        <end position="557"/>
    </location>
</feature>
<dbReference type="Gene3D" id="1.10.287.510">
    <property type="entry name" value="Helix hairpin bin"/>
    <property type="match status" value="1"/>
</dbReference>
<dbReference type="Pfam" id="PF13558">
    <property type="entry name" value="SbcC_Walker_B"/>
    <property type="match status" value="1"/>
</dbReference>
<dbReference type="SUPFAM" id="SSF75712">
    <property type="entry name" value="Rad50 coiled-coil Zn hook"/>
    <property type="match status" value="1"/>
</dbReference>
<dbReference type="NCBIfam" id="TIGR00606">
    <property type="entry name" value="rad50"/>
    <property type="match status" value="1"/>
</dbReference>
<dbReference type="PANTHER" id="PTHR18867:SF12">
    <property type="entry name" value="DNA REPAIR PROTEIN RAD50"/>
    <property type="match status" value="1"/>
</dbReference>